<proteinExistence type="predicted"/>
<name>A0A5B7HMH4_PORTR</name>
<keyword evidence="1" id="KW-0732">Signal</keyword>
<feature type="signal peptide" evidence="1">
    <location>
        <begin position="1"/>
        <end position="21"/>
    </location>
</feature>
<gene>
    <name evidence="2" type="ORF">E2C01_065246</name>
</gene>
<dbReference type="EMBL" id="VSRR010032069">
    <property type="protein sequence ID" value="MPC70979.1"/>
    <property type="molecule type" value="Genomic_DNA"/>
</dbReference>
<sequence>MELSLSFLCLEAVLRIRVSEASDCGEPRCRLSPPQRGAAVLKDPCTGAAVAQRQAVRHISNMASRHGSHKVDRVVPGLDYG</sequence>
<evidence type="ECO:0000313" key="2">
    <source>
        <dbReference type="EMBL" id="MPC70979.1"/>
    </source>
</evidence>
<dbReference type="Proteomes" id="UP000324222">
    <property type="component" value="Unassembled WGS sequence"/>
</dbReference>
<feature type="chain" id="PRO_5023055208" description="Secreted protein" evidence="1">
    <location>
        <begin position="22"/>
        <end position="81"/>
    </location>
</feature>
<organism evidence="2 3">
    <name type="scientific">Portunus trituberculatus</name>
    <name type="common">Swimming crab</name>
    <name type="synonym">Neptunus trituberculatus</name>
    <dbReference type="NCBI Taxonomy" id="210409"/>
    <lineage>
        <taxon>Eukaryota</taxon>
        <taxon>Metazoa</taxon>
        <taxon>Ecdysozoa</taxon>
        <taxon>Arthropoda</taxon>
        <taxon>Crustacea</taxon>
        <taxon>Multicrustacea</taxon>
        <taxon>Malacostraca</taxon>
        <taxon>Eumalacostraca</taxon>
        <taxon>Eucarida</taxon>
        <taxon>Decapoda</taxon>
        <taxon>Pleocyemata</taxon>
        <taxon>Brachyura</taxon>
        <taxon>Eubrachyura</taxon>
        <taxon>Portunoidea</taxon>
        <taxon>Portunidae</taxon>
        <taxon>Portuninae</taxon>
        <taxon>Portunus</taxon>
    </lineage>
</organism>
<evidence type="ECO:0000256" key="1">
    <source>
        <dbReference type="SAM" id="SignalP"/>
    </source>
</evidence>
<accession>A0A5B7HMH4</accession>
<reference evidence="2 3" key="1">
    <citation type="submission" date="2019-05" db="EMBL/GenBank/DDBJ databases">
        <title>Another draft genome of Portunus trituberculatus and its Hox gene families provides insights of decapod evolution.</title>
        <authorList>
            <person name="Jeong J.-H."/>
            <person name="Song I."/>
            <person name="Kim S."/>
            <person name="Choi T."/>
            <person name="Kim D."/>
            <person name="Ryu S."/>
            <person name="Kim W."/>
        </authorList>
    </citation>
    <scope>NUCLEOTIDE SEQUENCE [LARGE SCALE GENOMIC DNA]</scope>
    <source>
        <tissue evidence="2">Muscle</tissue>
    </source>
</reference>
<evidence type="ECO:0000313" key="3">
    <source>
        <dbReference type="Proteomes" id="UP000324222"/>
    </source>
</evidence>
<dbReference type="AlphaFoldDB" id="A0A5B7HMH4"/>
<keyword evidence="3" id="KW-1185">Reference proteome</keyword>
<comment type="caution">
    <text evidence="2">The sequence shown here is derived from an EMBL/GenBank/DDBJ whole genome shotgun (WGS) entry which is preliminary data.</text>
</comment>
<evidence type="ECO:0008006" key="4">
    <source>
        <dbReference type="Google" id="ProtNLM"/>
    </source>
</evidence>
<protein>
    <recommendedName>
        <fullName evidence="4">Secreted protein</fullName>
    </recommendedName>
</protein>